<accession>A0A9P1NG94</accession>
<keyword evidence="1" id="KW-0472">Membrane</keyword>
<evidence type="ECO:0000256" key="1">
    <source>
        <dbReference type="SAM" id="Phobius"/>
    </source>
</evidence>
<dbReference type="AlphaFoldDB" id="A0A9P1NG94"/>
<keyword evidence="1" id="KW-1133">Transmembrane helix</keyword>
<proteinExistence type="predicted"/>
<feature type="transmembrane region" description="Helical" evidence="1">
    <location>
        <begin position="38"/>
        <end position="60"/>
    </location>
</feature>
<keyword evidence="1" id="KW-0812">Transmembrane</keyword>
<organism evidence="3 4">
    <name type="scientific">Bacillus amyloliquefaciens (strain ATCC 23350 / DSM 7 / BCRC 11601 / CCUG 28519 / NBRC 15535 / NRRL B-14393 / F)</name>
    <dbReference type="NCBI Taxonomy" id="692420"/>
    <lineage>
        <taxon>Bacteria</taxon>
        <taxon>Bacillati</taxon>
        <taxon>Bacillota</taxon>
        <taxon>Bacilli</taxon>
        <taxon>Bacillales</taxon>
        <taxon>Bacillaceae</taxon>
        <taxon>Bacillus</taxon>
        <taxon>Bacillus amyloliquefaciens group</taxon>
    </lineage>
</organism>
<reference evidence="4" key="2">
    <citation type="journal article" date="2011" name="J. Biotechnol.">
        <title>Genome sequence of B. amyloliquefaciens type strain DSM7(T) reveals differences to plant-associated B. amyloliquefaciens FZB42.</title>
        <authorList>
            <person name="Ruckert C."/>
            <person name="Blom J."/>
            <person name="Chen X."/>
            <person name="Reva O."/>
            <person name="Borriss R."/>
        </authorList>
    </citation>
    <scope>NUCLEOTIDE SEQUENCE [LARGE SCALE GENOMIC DNA]</scope>
    <source>
        <strain evidence="4">DSM 7</strain>
    </source>
</reference>
<name>A0A9P1NG94_BACAS</name>
<dbReference type="Proteomes" id="UP000006562">
    <property type="component" value="Chromosome"/>
</dbReference>
<protein>
    <submittedName>
        <fullName evidence="3">Integral inner membrane protein</fullName>
    </submittedName>
</protein>
<evidence type="ECO:0000313" key="4">
    <source>
        <dbReference type="Proteomes" id="UP000006562"/>
    </source>
</evidence>
<feature type="transmembrane region" description="Helical" evidence="1">
    <location>
        <begin position="94"/>
        <end position="117"/>
    </location>
</feature>
<evidence type="ECO:0000256" key="2">
    <source>
        <dbReference type="SAM" id="SignalP"/>
    </source>
</evidence>
<feature type="transmembrane region" description="Helical" evidence="1">
    <location>
        <begin position="67"/>
        <end position="88"/>
    </location>
</feature>
<keyword evidence="4" id="KW-1185">Reference proteome</keyword>
<sequence>MLKRFFLVFLTLMMSIFAVLAAAEESPGEHVISFDEPIILLVSLGIILCLFLPPLVMSFFGSLIVRIISGVYQCFIVLTFAGLIPIGFLIPNGYLTLLVAVAGTLVSSASVAVTLFAGRTKNTRKVRNDTETKLS</sequence>
<feature type="signal peptide" evidence="2">
    <location>
        <begin position="1"/>
        <end position="21"/>
    </location>
</feature>
<dbReference type="RefSeq" id="WP_013351127.1">
    <property type="nucleotide sequence ID" value="NC_014551.1"/>
</dbReference>
<reference evidence="3 4" key="1">
    <citation type="journal article" date="2011" name="Int. J. Syst. Evol. Microbiol.">
        <title>Relationship of Bacillus amyloliquefaciens clades associated with strains DSM 7T and FZB42T: a proposal for Bacillus amyloliquefaciens subsp. amyloliquefaciens subsp. nov. and Bacillus amyloliquefaciens subsp. plantarum subsp. nov. based on complete genome sequence comparisons.</title>
        <authorList>
            <person name="Borriss R."/>
            <person name="Chen X.H."/>
            <person name="Rueckert C."/>
            <person name="Blom J."/>
            <person name="Becker A."/>
            <person name="Baumgarth B."/>
            <person name="Fan B."/>
            <person name="Pukall R."/>
            <person name="Schumann P."/>
            <person name="Sproer C."/>
            <person name="Junge H."/>
            <person name="Vater J."/>
            <person name="Puhler A."/>
            <person name="Klenk H.P."/>
        </authorList>
    </citation>
    <scope>NUCLEOTIDE SEQUENCE [LARGE SCALE GENOMIC DNA]</scope>
    <source>
        <strain evidence="4">DSM 7</strain>
    </source>
</reference>
<keyword evidence="2" id="KW-0732">Signal</keyword>
<evidence type="ECO:0000313" key="3">
    <source>
        <dbReference type="EMBL" id="CBI41603.1"/>
    </source>
</evidence>
<gene>
    <name evidence="3" type="primary">ydeH</name>
    <name evidence="3" type="ordered locus">BAMF_0477</name>
</gene>
<dbReference type="KEGG" id="bao:BAMF_0477"/>
<feature type="chain" id="PRO_5040251951" evidence="2">
    <location>
        <begin position="22"/>
        <end position="135"/>
    </location>
</feature>
<dbReference type="EMBL" id="FN597644">
    <property type="protein sequence ID" value="CBI41603.1"/>
    <property type="molecule type" value="Genomic_DNA"/>
</dbReference>